<evidence type="ECO:0000313" key="2">
    <source>
        <dbReference type="EMBL" id="AHY45079.1"/>
    </source>
</evidence>
<name>A0A023WZ67_STUST</name>
<reference evidence="2 3" key="1">
    <citation type="submission" date="2014-03" db="EMBL/GenBank/DDBJ databases">
        <title>Complete genome sequence of Pseudomonas stutzeri 19SMN4.</title>
        <authorList>
            <person name="Brunet-Galmes I."/>
            <person name="Nogales B."/>
            <person name="Busquets A."/>
            <person name="Pena A."/>
            <person name="Gomila M."/>
            <person name="Garcia-Valdes E."/>
            <person name="Lalucat J."/>
            <person name="Bennasar A."/>
            <person name="Bosch R."/>
        </authorList>
    </citation>
    <scope>NUCLEOTIDE SEQUENCE [LARGE SCALE GENOMIC DNA]</scope>
    <source>
        <strain evidence="2 3">19SMN4</strain>
    </source>
</reference>
<sequence length="153" mass="17903">MKTNVVKLNTFTFNQEELDRRTNRAVENFKTTLHALDVIQLPFSVAIDAIVEAALSGKKLSKYRKPQLHGSIVFCYFEKENIEHLLEEVAEQEKEKYLAELESEKRRNIELLASQLFEQEKAKKLKAEQEKEQKARDQAKRDAIEYFQSLEAQ</sequence>
<dbReference type="KEGG" id="pstu:UIB01_07085"/>
<keyword evidence="1" id="KW-0175">Coiled coil</keyword>
<evidence type="ECO:0008006" key="4">
    <source>
        <dbReference type="Google" id="ProtNLM"/>
    </source>
</evidence>
<evidence type="ECO:0000313" key="3">
    <source>
        <dbReference type="Proteomes" id="UP000025238"/>
    </source>
</evidence>
<proteinExistence type="predicted"/>
<evidence type="ECO:0000256" key="1">
    <source>
        <dbReference type="SAM" id="Coils"/>
    </source>
</evidence>
<dbReference type="PATRIC" id="fig|316.97.peg.1427"/>
<dbReference type="AlphaFoldDB" id="A0A023WZ67"/>
<feature type="coiled-coil region" evidence="1">
    <location>
        <begin position="75"/>
        <end position="142"/>
    </location>
</feature>
<organism evidence="2 3">
    <name type="scientific">Stutzerimonas stutzeri</name>
    <name type="common">Pseudomonas stutzeri</name>
    <dbReference type="NCBI Taxonomy" id="316"/>
    <lineage>
        <taxon>Bacteria</taxon>
        <taxon>Pseudomonadati</taxon>
        <taxon>Pseudomonadota</taxon>
        <taxon>Gammaproteobacteria</taxon>
        <taxon>Pseudomonadales</taxon>
        <taxon>Pseudomonadaceae</taxon>
        <taxon>Stutzerimonas</taxon>
    </lineage>
</organism>
<accession>A0A023WZ67</accession>
<dbReference type="EMBL" id="CP007509">
    <property type="protein sequence ID" value="AHY45079.1"/>
    <property type="molecule type" value="Genomic_DNA"/>
</dbReference>
<protein>
    <recommendedName>
        <fullName evidence="4">Flagellar FliJ protein</fullName>
    </recommendedName>
</protein>
<gene>
    <name evidence="2" type="ORF">UIB01_07085</name>
</gene>
<dbReference type="Proteomes" id="UP000025238">
    <property type="component" value="Chromosome"/>
</dbReference>